<keyword evidence="5" id="KW-0067">ATP-binding</keyword>
<dbReference type="InterPro" id="IPR036890">
    <property type="entry name" value="HATPase_C_sf"/>
</dbReference>
<comment type="catalytic activity">
    <reaction evidence="1">
        <text>ATP + protein L-histidine = ADP + protein N-phospho-L-histidine.</text>
        <dbReference type="EC" id="2.7.13.3"/>
    </reaction>
</comment>
<dbReference type="InterPro" id="IPR003661">
    <property type="entry name" value="HisK_dim/P_dom"/>
</dbReference>
<dbReference type="Proteomes" id="UP001293718">
    <property type="component" value="Unassembled WGS sequence"/>
</dbReference>
<dbReference type="InterPro" id="IPR035965">
    <property type="entry name" value="PAS-like_dom_sf"/>
</dbReference>
<dbReference type="EMBL" id="JAXOJX010000006">
    <property type="protein sequence ID" value="MDZ5456083.1"/>
    <property type="molecule type" value="Genomic_DNA"/>
</dbReference>
<evidence type="ECO:0000313" key="6">
    <source>
        <dbReference type="Proteomes" id="UP001293718"/>
    </source>
</evidence>
<dbReference type="SMART" id="SM00387">
    <property type="entry name" value="HATPase_c"/>
    <property type="match status" value="1"/>
</dbReference>
<feature type="domain" description="Histidine kinase" evidence="4">
    <location>
        <begin position="280"/>
        <end position="498"/>
    </location>
</feature>
<dbReference type="CDD" id="cd16922">
    <property type="entry name" value="HATPase_EvgS-ArcB-TorS-like"/>
    <property type="match status" value="1"/>
</dbReference>
<reference evidence="5 6" key="1">
    <citation type="submission" date="2023-11" db="EMBL/GenBank/DDBJ databases">
        <title>Draft genome of Azohydromonas lata strain H1 (DSM1123), a polyhydroxyalkanoate producer.</title>
        <authorList>
            <person name="Traversa D."/>
            <person name="D'Addabbo P."/>
            <person name="Pazzani C."/>
            <person name="Manzari C."/>
            <person name="Chiara M."/>
            <person name="Scrascia M."/>
        </authorList>
    </citation>
    <scope>NUCLEOTIDE SEQUENCE [LARGE SCALE GENOMIC DNA]</scope>
    <source>
        <strain evidence="5 6">H1</strain>
    </source>
</reference>
<gene>
    <name evidence="5" type="ORF">SM757_05810</name>
</gene>
<organism evidence="5 6">
    <name type="scientific">Azohydromonas lata</name>
    <dbReference type="NCBI Taxonomy" id="45677"/>
    <lineage>
        <taxon>Bacteria</taxon>
        <taxon>Pseudomonadati</taxon>
        <taxon>Pseudomonadota</taxon>
        <taxon>Betaproteobacteria</taxon>
        <taxon>Burkholderiales</taxon>
        <taxon>Sphaerotilaceae</taxon>
        <taxon>Azohydromonas</taxon>
    </lineage>
</organism>
<dbReference type="Pfam" id="PF13188">
    <property type="entry name" value="PAS_8"/>
    <property type="match status" value="1"/>
</dbReference>
<dbReference type="InterPro" id="IPR003594">
    <property type="entry name" value="HATPase_dom"/>
</dbReference>
<dbReference type="GO" id="GO:0005524">
    <property type="term" value="F:ATP binding"/>
    <property type="evidence" value="ECO:0007669"/>
    <property type="project" value="UniProtKB-KW"/>
</dbReference>
<dbReference type="PANTHER" id="PTHR43547">
    <property type="entry name" value="TWO-COMPONENT HISTIDINE KINASE"/>
    <property type="match status" value="1"/>
</dbReference>
<evidence type="ECO:0000256" key="2">
    <source>
        <dbReference type="ARBA" id="ARBA00012438"/>
    </source>
</evidence>
<protein>
    <recommendedName>
        <fullName evidence="2">histidine kinase</fullName>
        <ecNumber evidence="2">2.7.13.3</ecNumber>
    </recommendedName>
</protein>
<dbReference type="InterPro" id="IPR000014">
    <property type="entry name" value="PAS"/>
</dbReference>
<name>A0ABU5IAT6_9BURK</name>
<proteinExistence type="predicted"/>
<accession>A0ABU5IAT6</accession>
<dbReference type="PROSITE" id="PS50109">
    <property type="entry name" value="HIS_KIN"/>
    <property type="match status" value="1"/>
</dbReference>
<keyword evidence="3" id="KW-0597">Phosphoprotein</keyword>
<dbReference type="CDD" id="cd00130">
    <property type="entry name" value="PAS"/>
    <property type="match status" value="1"/>
</dbReference>
<dbReference type="Pfam" id="PF00512">
    <property type="entry name" value="HisKA"/>
    <property type="match status" value="1"/>
</dbReference>
<keyword evidence="5" id="KW-0547">Nucleotide-binding</keyword>
<dbReference type="InterPro" id="IPR005467">
    <property type="entry name" value="His_kinase_dom"/>
</dbReference>
<dbReference type="InterPro" id="IPR004358">
    <property type="entry name" value="Sig_transdc_His_kin-like_C"/>
</dbReference>
<dbReference type="Gene3D" id="3.30.565.10">
    <property type="entry name" value="Histidine kinase-like ATPase, C-terminal domain"/>
    <property type="match status" value="1"/>
</dbReference>
<dbReference type="RefSeq" id="WP_322464741.1">
    <property type="nucleotide sequence ID" value="NZ_JAXOJX010000006.1"/>
</dbReference>
<evidence type="ECO:0000256" key="1">
    <source>
        <dbReference type="ARBA" id="ARBA00000085"/>
    </source>
</evidence>
<dbReference type="SUPFAM" id="SSF55785">
    <property type="entry name" value="PYP-like sensor domain (PAS domain)"/>
    <property type="match status" value="2"/>
</dbReference>
<dbReference type="Gene3D" id="3.30.450.20">
    <property type="entry name" value="PAS domain"/>
    <property type="match status" value="2"/>
</dbReference>
<dbReference type="CDD" id="cd00082">
    <property type="entry name" value="HisKA"/>
    <property type="match status" value="1"/>
</dbReference>
<dbReference type="EC" id="2.7.13.3" evidence="2"/>
<dbReference type="NCBIfam" id="TIGR00229">
    <property type="entry name" value="sensory_box"/>
    <property type="match status" value="1"/>
</dbReference>
<evidence type="ECO:0000259" key="4">
    <source>
        <dbReference type="PROSITE" id="PS50109"/>
    </source>
</evidence>
<dbReference type="Gene3D" id="1.10.287.130">
    <property type="match status" value="1"/>
</dbReference>
<keyword evidence="6" id="KW-1185">Reference proteome</keyword>
<dbReference type="PANTHER" id="PTHR43547:SF2">
    <property type="entry name" value="HYBRID SIGNAL TRANSDUCTION HISTIDINE KINASE C"/>
    <property type="match status" value="1"/>
</dbReference>
<sequence>MEHAEDGPGPQGQHAGEARWRGLFERMGEGFFVAEALRDAAGRMTDFRFVEVNPAFERLTGIPMQHALGRPVREVIPGVPDDLIRTYARVVDSGEPAEFEVHVPALNDRWYEARARALGHGQFCVLFLEITQRKAVELALVRSEARYRTLFESIDEGFCILQLLFDAAGQPHDYRFVEINPAFERHTGMAGALGRTARELIPNLELTWVHTYARVAVSGEPLRFEDHAPSMGRWFDVFAFRIGNPAEHKVALLFSDITQRKQVEQALREADARKDEFLATLAHELRNPLAPISNGLAILRHAEAGSAVGVRARELMERQLAHMVRLVDDLLDVSRVSRGKVELRKATVALGALVEAALETSRPLLDAAGHRLELALPAEPVLLDADATRLSQVLSNLLNNAAKYTREGGHVRLAARCLPQRRVSIAVSDNGIGIPPQMLDKVFDLFTQVGAALERSQGGLGIGLSLARRLVEMHGGHISAASDGAGRGSTFTVELPTL</sequence>
<comment type="caution">
    <text evidence="5">The sequence shown here is derived from an EMBL/GenBank/DDBJ whole genome shotgun (WGS) entry which is preliminary data.</text>
</comment>
<dbReference type="PRINTS" id="PR00344">
    <property type="entry name" value="BCTRLSENSOR"/>
</dbReference>
<dbReference type="InterPro" id="IPR036097">
    <property type="entry name" value="HisK_dim/P_sf"/>
</dbReference>
<evidence type="ECO:0000313" key="5">
    <source>
        <dbReference type="EMBL" id="MDZ5456083.1"/>
    </source>
</evidence>
<dbReference type="SUPFAM" id="SSF55874">
    <property type="entry name" value="ATPase domain of HSP90 chaperone/DNA topoisomerase II/histidine kinase"/>
    <property type="match status" value="1"/>
</dbReference>
<dbReference type="SUPFAM" id="SSF47384">
    <property type="entry name" value="Homodimeric domain of signal transducing histidine kinase"/>
    <property type="match status" value="1"/>
</dbReference>
<evidence type="ECO:0000256" key="3">
    <source>
        <dbReference type="ARBA" id="ARBA00022553"/>
    </source>
</evidence>
<dbReference type="InterPro" id="IPR013656">
    <property type="entry name" value="PAS_4"/>
</dbReference>
<dbReference type="SMART" id="SM00388">
    <property type="entry name" value="HisKA"/>
    <property type="match status" value="1"/>
</dbReference>
<dbReference type="Pfam" id="PF08448">
    <property type="entry name" value="PAS_4"/>
    <property type="match status" value="1"/>
</dbReference>
<dbReference type="Pfam" id="PF02518">
    <property type="entry name" value="HATPase_c"/>
    <property type="match status" value="1"/>
</dbReference>